<gene>
    <name evidence="11" type="ORF">EWM63_27645</name>
</gene>
<dbReference type="SUPFAM" id="SSF54423">
    <property type="entry name" value="DsbC/DsbG N-terminal domain-like"/>
    <property type="match status" value="1"/>
</dbReference>
<dbReference type="GO" id="GO:0042597">
    <property type="term" value="C:periplasmic space"/>
    <property type="evidence" value="ECO:0007669"/>
    <property type="project" value="UniProtKB-SubCell"/>
</dbReference>
<dbReference type="KEGG" id="plue:EWM63_27645"/>
<dbReference type="PANTHER" id="PTHR35272:SF3">
    <property type="entry name" value="THIOL:DISULFIDE INTERCHANGE PROTEIN DSBC"/>
    <property type="match status" value="1"/>
</dbReference>
<evidence type="ECO:0000256" key="5">
    <source>
        <dbReference type="ARBA" id="ARBA00023157"/>
    </source>
</evidence>
<keyword evidence="5" id="KW-1015">Disulfide bond</keyword>
<dbReference type="Pfam" id="PF13098">
    <property type="entry name" value="Thioredoxin_2"/>
    <property type="match status" value="1"/>
</dbReference>
<dbReference type="RefSeq" id="WP_130189395.1">
    <property type="nucleotide sequence ID" value="NZ_CP035913.1"/>
</dbReference>
<feature type="chain" id="PRO_5021021866" description="Thiol:disulfide interchange protein" evidence="7">
    <location>
        <begin position="22"/>
        <end position="270"/>
    </location>
</feature>
<feature type="domain" description="Disulphide bond isomerase DsbC/G N-terminal" evidence="9">
    <location>
        <begin position="21"/>
        <end position="88"/>
    </location>
</feature>
<evidence type="ECO:0000313" key="11">
    <source>
        <dbReference type="EMBL" id="QBE66287.1"/>
    </source>
</evidence>
<comment type="similarity">
    <text evidence="2 7">Belongs to the thioredoxin family. DsbC subfamily.</text>
</comment>
<evidence type="ECO:0000256" key="1">
    <source>
        <dbReference type="ARBA" id="ARBA00004418"/>
    </source>
</evidence>
<reference evidence="11 12" key="1">
    <citation type="submission" date="2019-02" db="EMBL/GenBank/DDBJ databases">
        <title>Draft Genome Sequences of Six Type Strains of the Genus Massilia.</title>
        <authorList>
            <person name="Miess H."/>
            <person name="Frediansyhah A."/>
            <person name="Gross H."/>
        </authorList>
    </citation>
    <scope>NUCLEOTIDE SEQUENCE [LARGE SCALE GENOMIC DNA]</scope>
    <source>
        <strain evidence="11 12">DSM 17473</strain>
    </source>
</reference>
<feature type="region of interest" description="Disordered" evidence="8">
    <location>
        <begin position="89"/>
        <end position="110"/>
    </location>
</feature>
<dbReference type="Pfam" id="PF10411">
    <property type="entry name" value="DsbC_N"/>
    <property type="match status" value="1"/>
</dbReference>
<evidence type="ECO:0000256" key="3">
    <source>
        <dbReference type="ARBA" id="ARBA00022729"/>
    </source>
</evidence>
<dbReference type="InterPro" id="IPR018950">
    <property type="entry name" value="DiS-bond_isomerase_DsbC/G_N"/>
</dbReference>
<keyword evidence="4 7" id="KW-0574">Periplasm</keyword>
<evidence type="ECO:0000313" key="12">
    <source>
        <dbReference type="Proteomes" id="UP000290637"/>
    </source>
</evidence>
<comment type="subcellular location">
    <subcellularLocation>
        <location evidence="1 7">Periplasm</location>
    </subcellularLocation>
</comment>
<dbReference type="InterPro" id="IPR012336">
    <property type="entry name" value="Thioredoxin-like_fold"/>
</dbReference>
<dbReference type="InterPro" id="IPR051470">
    <property type="entry name" value="Thiol:disulfide_interchange"/>
</dbReference>
<keyword evidence="6 7" id="KW-0676">Redox-active center</keyword>
<proteinExistence type="inferred from homology"/>
<dbReference type="Proteomes" id="UP000290637">
    <property type="component" value="Chromosome"/>
</dbReference>
<evidence type="ECO:0000256" key="4">
    <source>
        <dbReference type="ARBA" id="ARBA00022764"/>
    </source>
</evidence>
<evidence type="ECO:0000256" key="2">
    <source>
        <dbReference type="ARBA" id="ARBA00009813"/>
    </source>
</evidence>
<dbReference type="Gene3D" id="3.40.30.10">
    <property type="entry name" value="Glutaredoxin"/>
    <property type="match status" value="1"/>
</dbReference>
<dbReference type="PANTHER" id="PTHR35272">
    <property type="entry name" value="THIOL:DISULFIDE INTERCHANGE PROTEIN DSBC-RELATED"/>
    <property type="match status" value="1"/>
</dbReference>
<dbReference type="AlphaFoldDB" id="A0A4P6L496"/>
<keyword evidence="3 7" id="KW-0732">Signal</keyword>
<dbReference type="Gene3D" id="3.10.450.70">
    <property type="entry name" value="Disulphide bond isomerase, DsbC/G, N-terminal"/>
    <property type="match status" value="1"/>
</dbReference>
<organism evidence="11 12">
    <name type="scientific">Pseudoduganella lutea</name>
    <dbReference type="NCBI Taxonomy" id="321985"/>
    <lineage>
        <taxon>Bacteria</taxon>
        <taxon>Pseudomonadati</taxon>
        <taxon>Pseudomonadota</taxon>
        <taxon>Betaproteobacteria</taxon>
        <taxon>Burkholderiales</taxon>
        <taxon>Oxalobacteraceae</taxon>
        <taxon>Telluria group</taxon>
        <taxon>Pseudoduganella</taxon>
    </lineage>
</organism>
<dbReference type="InterPro" id="IPR036249">
    <property type="entry name" value="Thioredoxin-like_sf"/>
</dbReference>
<name>A0A4P6L496_9BURK</name>
<evidence type="ECO:0000256" key="8">
    <source>
        <dbReference type="SAM" id="MobiDB-lite"/>
    </source>
</evidence>
<evidence type="ECO:0000259" key="10">
    <source>
        <dbReference type="Pfam" id="PF13098"/>
    </source>
</evidence>
<sequence>MRPWINWIPLLLAVGLPAALAARAEDAMLAQLRKAHPGTRFDRVTPTPVAGIYEVWMGDNVAYVRRGSTRYLIFGHLYDVRHMRDLTASRKASRPASDGEPLQRTTGTVHRQAVADVPVADAIVATQGNGARRLLVFTDPACGFCRELDKELRELRDVTVLHYLVPFQGRALPEAIWCAPDRDAAYRRVMTDGTAPQSSISACAMPLERNMALAGRLGIRVTPTLVFADGRITAGVLPSAEIEAGLARAADGLARADGIARTKYGTSRKR</sequence>
<feature type="domain" description="Thioredoxin-like fold" evidence="10">
    <location>
        <begin position="127"/>
        <end position="244"/>
    </location>
</feature>
<evidence type="ECO:0000256" key="7">
    <source>
        <dbReference type="RuleBase" id="RU364038"/>
    </source>
</evidence>
<dbReference type="SUPFAM" id="SSF52833">
    <property type="entry name" value="Thioredoxin-like"/>
    <property type="match status" value="1"/>
</dbReference>
<feature type="signal peptide" evidence="7">
    <location>
        <begin position="1"/>
        <end position="21"/>
    </location>
</feature>
<evidence type="ECO:0000256" key="6">
    <source>
        <dbReference type="ARBA" id="ARBA00023284"/>
    </source>
</evidence>
<dbReference type="InterPro" id="IPR033954">
    <property type="entry name" value="DiS-bond_Isoase_DsbC/G"/>
</dbReference>
<accession>A0A4P6L496</accession>
<dbReference type="InterPro" id="IPR009094">
    <property type="entry name" value="DiS-bond_isomerase_DsbC/G_N_sf"/>
</dbReference>
<comment type="function">
    <text evidence="7">Required for disulfide bond formation in some periplasmic proteins. Acts by transferring its disulfide bond to other proteins and is reduced in the process.</text>
</comment>
<dbReference type="EMBL" id="CP035913">
    <property type="protein sequence ID" value="QBE66287.1"/>
    <property type="molecule type" value="Genomic_DNA"/>
</dbReference>
<protein>
    <recommendedName>
        <fullName evidence="7">Thiol:disulfide interchange protein</fullName>
    </recommendedName>
</protein>
<keyword evidence="12" id="KW-1185">Reference proteome</keyword>
<evidence type="ECO:0000259" key="9">
    <source>
        <dbReference type="Pfam" id="PF10411"/>
    </source>
</evidence>
<dbReference type="CDD" id="cd03020">
    <property type="entry name" value="DsbA_DsbC_DsbG"/>
    <property type="match status" value="1"/>
</dbReference>
<dbReference type="OrthoDB" id="12976at2"/>